<keyword evidence="6" id="KW-0408">Iron</keyword>
<evidence type="ECO:0000259" key="8">
    <source>
        <dbReference type="Pfam" id="PF00266"/>
    </source>
</evidence>
<keyword evidence="7" id="KW-0411">Iron-sulfur</keyword>
<dbReference type="EMBL" id="UOFK01000344">
    <property type="protein sequence ID" value="VAW83059.1"/>
    <property type="molecule type" value="Genomic_DNA"/>
</dbReference>
<accession>A0A3B0Z9W9</accession>
<dbReference type="InterPro" id="IPR000192">
    <property type="entry name" value="Aminotrans_V_dom"/>
</dbReference>
<name>A0A3B0Z9W9_9ZZZZ</name>
<dbReference type="EC" id="2.8.1.7" evidence="9"/>
<dbReference type="PANTHER" id="PTHR11601:SF34">
    <property type="entry name" value="CYSTEINE DESULFURASE"/>
    <property type="match status" value="1"/>
</dbReference>
<dbReference type="GO" id="GO:0031071">
    <property type="term" value="F:cysteine desulfurase activity"/>
    <property type="evidence" value="ECO:0007669"/>
    <property type="project" value="UniProtKB-EC"/>
</dbReference>
<evidence type="ECO:0000256" key="3">
    <source>
        <dbReference type="ARBA" id="ARBA00022679"/>
    </source>
</evidence>
<dbReference type="InterPro" id="IPR016454">
    <property type="entry name" value="Cysteine_dSase"/>
</dbReference>
<gene>
    <name evidence="9" type="ORF">MNBD_GAMMA13-144</name>
</gene>
<feature type="domain" description="Aminotransferase class V" evidence="8">
    <location>
        <begin position="4"/>
        <end position="362"/>
    </location>
</feature>
<sequence>MALYLDYNAGTPLDERVLAAMTDCLAGVPGNPSSVHQFGRLVRGQLDQAREQVAALVGVHASQVIFTSGGTEANNLALHAVTAGRVPTAVAVSAVEHPSVLEPALALRASGWRVNQIAVDRQCRVLPEQLKTAMSADTRLVSVMTANNETGTIQPVARLAEIARTGGAVFHTDAIQAAGKQPLDFVGSGAQLMSLSAHKLYGPKGVGALIVDKSLQLVPLQLGGGQEHGLRAGTENIAAIVGFGVAAELAAKRQEEYRKPMSALRDRLQAGLQRYPQVTVFAAEAERLSNTLQLTVAGIEGETLLMQLDKSGIAVSSGSACSSSKTQPSHVLLAMGIEPELARGALRISLGRETTAADIDTLLTVFAQQIKWLEKASQVAGW</sequence>
<dbReference type="AlphaFoldDB" id="A0A3B0Z9W9"/>
<dbReference type="SUPFAM" id="SSF53383">
    <property type="entry name" value="PLP-dependent transferases"/>
    <property type="match status" value="1"/>
</dbReference>
<dbReference type="Gene3D" id="3.40.640.10">
    <property type="entry name" value="Type I PLP-dependent aspartate aminotransferase-like (Major domain)"/>
    <property type="match status" value="1"/>
</dbReference>
<evidence type="ECO:0000256" key="7">
    <source>
        <dbReference type="ARBA" id="ARBA00023014"/>
    </source>
</evidence>
<evidence type="ECO:0000256" key="6">
    <source>
        <dbReference type="ARBA" id="ARBA00023004"/>
    </source>
</evidence>
<dbReference type="InterPro" id="IPR015421">
    <property type="entry name" value="PyrdxlP-dep_Trfase_major"/>
</dbReference>
<organism evidence="9">
    <name type="scientific">hydrothermal vent metagenome</name>
    <dbReference type="NCBI Taxonomy" id="652676"/>
    <lineage>
        <taxon>unclassified sequences</taxon>
        <taxon>metagenomes</taxon>
        <taxon>ecological metagenomes</taxon>
    </lineage>
</organism>
<dbReference type="PANTHER" id="PTHR11601">
    <property type="entry name" value="CYSTEINE DESULFURYLASE FAMILY MEMBER"/>
    <property type="match status" value="1"/>
</dbReference>
<dbReference type="GO" id="GO:0051536">
    <property type="term" value="F:iron-sulfur cluster binding"/>
    <property type="evidence" value="ECO:0007669"/>
    <property type="project" value="UniProtKB-KW"/>
</dbReference>
<dbReference type="InterPro" id="IPR015422">
    <property type="entry name" value="PyrdxlP-dep_Trfase_small"/>
</dbReference>
<dbReference type="FunFam" id="3.40.640.10:FF:000084">
    <property type="entry name" value="IscS-like cysteine desulfurase"/>
    <property type="match status" value="1"/>
</dbReference>
<protein>
    <submittedName>
        <fullName evidence="9">Cysteine desulfurase</fullName>
        <ecNumber evidence="9">2.8.1.7</ecNumber>
    </submittedName>
</protein>
<evidence type="ECO:0000256" key="4">
    <source>
        <dbReference type="ARBA" id="ARBA00022723"/>
    </source>
</evidence>
<evidence type="ECO:0000313" key="9">
    <source>
        <dbReference type="EMBL" id="VAW83059.1"/>
    </source>
</evidence>
<keyword evidence="4" id="KW-0479">Metal-binding</keyword>
<keyword evidence="3 9" id="KW-0808">Transferase</keyword>
<dbReference type="PIRSF" id="PIRSF005572">
    <property type="entry name" value="NifS"/>
    <property type="match status" value="1"/>
</dbReference>
<proteinExistence type="inferred from homology"/>
<dbReference type="Gene3D" id="3.90.1150.10">
    <property type="entry name" value="Aspartate Aminotransferase, domain 1"/>
    <property type="match status" value="1"/>
</dbReference>
<dbReference type="Pfam" id="PF00266">
    <property type="entry name" value="Aminotran_5"/>
    <property type="match status" value="1"/>
</dbReference>
<dbReference type="InterPro" id="IPR015424">
    <property type="entry name" value="PyrdxlP-dep_Trfase"/>
</dbReference>
<comment type="similarity">
    <text evidence="2">Belongs to the class-V pyridoxal-phosphate-dependent aminotransferase family. NifS/IscS subfamily.</text>
</comment>
<keyword evidence="5" id="KW-0663">Pyridoxal phosphate</keyword>
<reference evidence="9" key="1">
    <citation type="submission" date="2018-06" db="EMBL/GenBank/DDBJ databases">
        <authorList>
            <person name="Zhirakovskaya E."/>
        </authorList>
    </citation>
    <scope>NUCLEOTIDE SEQUENCE</scope>
</reference>
<evidence type="ECO:0000256" key="5">
    <source>
        <dbReference type="ARBA" id="ARBA00022898"/>
    </source>
</evidence>
<evidence type="ECO:0000256" key="2">
    <source>
        <dbReference type="ARBA" id="ARBA00006490"/>
    </source>
</evidence>
<comment type="cofactor">
    <cofactor evidence="1">
        <name>pyridoxal 5'-phosphate</name>
        <dbReference type="ChEBI" id="CHEBI:597326"/>
    </cofactor>
</comment>
<dbReference type="GO" id="GO:0046872">
    <property type="term" value="F:metal ion binding"/>
    <property type="evidence" value="ECO:0007669"/>
    <property type="project" value="UniProtKB-KW"/>
</dbReference>
<dbReference type="Gene3D" id="1.10.260.50">
    <property type="match status" value="1"/>
</dbReference>
<evidence type="ECO:0000256" key="1">
    <source>
        <dbReference type="ARBA" id="ARBA00001933"/>
    </source>
</evidence>